<accession>A0AAD3NP06</accession>
<keyword evidence="3" id="KW-1185">Reference proteome</keyword>
<dbReference type="AlphaFoldDB" id="A0AAD3NP06"/>
<comment type="caution">
    <text evidence="2">The sequence shown here is derived from an EMBL/GenBank/DDBJ whole genome shotgun (WGS) entry which is preliminary data.</text>
</comment>
<evidence type="ECO:0000256" key="1">
    <source>
        <dbReference type="SAM" id="MobiDB-lite"/>
    </source>
</evidence>
<protein>
    <submittedName>
        <fullName evidence="2">TCDD-inducible poly [ADP-ribose]</fullName>
    </submittedName>
</protein>
<name>A0AAD3NP06_LATJO</name>
<evidence type="ECO:0000313" key="2">
    <source>
        <dbReference type="EMBL" id="GLD75397.1"/>
    </source>
</evidence>
<reference evidence="2" key="1">
    <citation type="submission" date="2022-08" db="EMBL/GenBank/DDBJ databases">
        <title>Genome sequencing of akame (Lates japonicus).</title>
        <authorList>
            <person name="Hashiguchi Y."/>
            <person name="Takahashi H."/>
        </authorList>
    </citation>
    <scope>NUCLEOTIDE SEQUENCE</scope>
    <source>
        <strain evidence="2">Kochi</strain>
    </source>
</reference>
<gene>
    <name evidence="2" type="ORF">AKAME5_002673100</name>
</gene>
<feature type="compositionally biased region" description="Basic and acidic residues" evidence="1">
    <location>
        <begin position="70"/>
        <end position="84"/>
    </location>
</feature>
<sequence length="148" mass="15978">MQLLPIATRRLSPSLSCLKRNPASDQVTGRGLSVRSREAGRASLSTAVLRSLSVSALPALFCPVEGYKERDRRHEIKTEHESDGGSRGTRAAEPDYGLVQTRILLSPDWIRSSADVRTGFYPPKSVETGGRGADFVAQDCRGLGGDHG</sequence>
<dbReference type="EMBL" id="BRZM01002930">
    <property type="protein sequence ID" value="GLD75397.1"/>
    <property type="molecule type" value="Genomic_DNA"/>
</dbReference>
<evidence type="ECO:0000313" key="3">
    <source>
        <dbReference type="Proteomes" id="UP001279410"/>
    </source>
</evidence>
<dbReference type="Proteomes" id="UP001279410">
    <property type="component" value="Unassembled WGS sequence"/>
</dbReference>
<organism evidence="2 3">
    <name type="scientific">Lates japonicus</name>
    <name type="common">Japanese lates</name>
    <dbReference type="NCBI Taxonomy" id="270547"/>
    <lineage>
        <taxon>Eukaryota</taxon>
        <taxon>Metazoa</taxon>
        <taxon>Chordata</taxon>
        <taxon>Craniata</taxon>
        <taxon>Vertebrata</taxon>
        <taxon>Euteleostomi</taxon>
        <taxon>Actinopterygii</taxon>
        <taxon>Neopterygii</taxon>
        <taxon>Teleostei</taxon>
        <taxon>Neoteleostei</taxon>
        <taxon>Acanthomorphata</taxon>
        <taxon>Carangaria</taxon>
        <taxon>Carangaria incertae sedis</taxon>
        <taxon>Centropomidae</taxon>
        <taxon>Lates</taxon>
    </lineage>
</organism>
<proteinExistence type="predicted"/>
<feature type="region of interest" description="Disordered" evidence="1">
    <location>
        <begin position="70"/>
        <end position="94"/>
    </location>
</feature>